<organism evidence="2 3">
    <name type="scientific">Rhizoclosmatium globosum</name>
    <dbReference type="NCBI Taxonomy" id="329046"/>
    <lineage>
        <taxon>Eukaryota</taxon>
        <taxon>Fungi</taxon>
        <taxon>Fungi incertae sedis</taxon>
        <taxon>Chytridiomycota</taxon>
        <taxon>Chytridiomycota incertae sedis</taxon>
        <taxon>Chytridiomycetes</taxon>
        <taxon>Chytridiales</taxon>
        <taxon>Chytriomycetaceae</taxon>
        <taxon>Rhizoclosmatium</taxon>
    </lineage>
</organism>
<evidence type="ECO:0000256" key="1">
    <source>
        <dbReference type="SAM" id="Phobius"/>
    </source>
</evidence>
<protein>
    <submittedName>
        <fullName evidence="2">Uncharacterized protein</fullName>
    </submittedName>
</protein>
<evidence type="ECO:0000313" key="3">
    <source>
        <dbReference type="Proteomes" id="UP000193642"/>
    </source>
</evidence>
<feature type="transmembrane region" description="Helical" evidence="1">
    <location>
        <begin position="106"/>
        <end position="128"/>
    </location>
</feature>
<sequence>MAPIPESRYWLYAVILSGIYYKLEVLLPFIIGSFCLVNDTFYLIVISLGAAGNKASSVTPDSKDSKPANYGYVTYTLYEPLMVGSFNAVGAFLAKQVGLEGPSRFFLTWGLCHCIVMPMVILGGFYKFTKVSEWILYFLKQVCVYGFAIFILCQNIEHAVLKELVLD</sequence>
<dbReference type="EMBL" id="MCGO01000009">
    <property type="protein sequence ID" value="ORY49306.1"/>
    <property type="molecule type" value="Genomic_DNA"/>
</dbReference>
<dbReference type="OrthoDB" id="2127499at2759"/>
<dbReference type="AlphaFoldDB" id="A0A1Y2CQT2"/>
<reference evidence="2 3" key="1">
    <citation type="submission" date="2016-07" db="EMBL/GenBank/DDBJ databases">
        <title>Pervasive Adenine N6-methylation of Active Genes in Fungi.</title>
        <authorList>
            <consortium name="DOE Joint Genome Institute"/>
            <person name="Mondo S.J."/>
            <person name="Dannebaum R.O."/>
            <person name="Kuo R.C."/>
            <person name="Labutti K."/>
            <person name="Haridas S."/>
            <person name="Kuo A."/>
            <person name="Salamov A."/>
            <person name="Ahrendt S.R."/>
            <person name="Lipzen A."/>
            <person name="Sullivan W."/>
            <person name="Andreopoulos W.B."/>
            <person name="Clum A."/>
            <person name="Lindquist E."/>
            <person name="Daum C."/>
            <person name="Ramamoorthy G.K."/>
            <person name="Gryganskyi A."/>
            <person name="Culley D."/>
            <person name="Magnuson J.K."/>
            <person name="James T.Y."/>
            <person name="O'Malley M.A."/>
            <person name="Stajich J.E."/>
            <person name="Spatafora J.W."/>
            <person name="Visel A."/>
            <person name="Grigoriev I.V."/>
        </authorList>
    </citation>
    <scope>NUCLEOTIDE SEQUENCE [LARGE SCALE GENOMIC DNA]</scope>
    <source>
        <strain evidence="2 3">JEL800</strain>
    </source>
</reference>
<evidence type="ECO:0000313" key="2">
    <source>
        <dbReference type="EMBL" id="ORY49306.1"/>
    </source>
</evidence>
<dbReference type="Proteomes" id="UP000193642">
    <property type="component" value="Unassembled WGS sequence"/>
</dbReference>
<keyword evidence="1" id="KW-0472">Membrane</keyword>
<feature type="transmembrane region" description="Helical" evidence="1">
    <location>
        <begin position="72"/>
        <end position="94"/>
    </location>
</feature>
<keyword evidence="3" id="KW-1185">Reference proteome</keyword>
<keyword evidence="1" id="KW-1133">Transmembrane helix</keyword>
<comment type="caution">
    <text evidence="2">The sequence shown here is derived from an EMBL/GenBank/DDBJ whole genome shotgun (WGS) entry which is preliminary data.</text>
</comment>
<proteinExistence type="predicted"/>
<gene>
    <name evidence="2" type="ORF">BCR33DRAFT_713676</name>
</gene>
<feature type="transmembrane region" description="Helical" evidence="1">
    <location>
        <begin position="134"/>
        <end position="153"/>
    </location>
</feature>
<keyword evidence="1" id="KW-0812">Transmembrane</keyword>
<name>A0A1Y2CQT2_9FUNG</name>
<accession>A0A1Y2CQT2</accession>